<evidence type="ECO:0000313" key="1">
    <source>
        <dbReference type="EMBL" id="MBE9636763.1"/>
    </source>
</evidence>
<reference evidence="1 2" key="1">
    <citation type="journal article" date="2021" name="Int. J. Syst. Evol. Microbiol.">
        <title>Salipiger mangrovisoli sp. nov., isolated from mangrove soil and the proposal for the reclassification of Paraphaeobacter pallidus as Salipiger pallidus comb. nov.</title>
        <authorList>
            <person name="Du J."/>
            <person name="Liu Y."/>
            <person name="Pei T."/>
            <person name="Deng M.R."/>
            <person name="Zhu H."/>
        </authorList>
    </citation>
    <scope>NUCLEOTIDE SEQUENCE [LARGE SCALE GENOMIC DNA]</scope>
    <source>
        <strain evidence="1 2">6D45A</strain>
    </source>
</reference>
<comment type="caution">
    <text evidence="1">The sequence shown here is derived from an EMBL/GenBank/DDBJ whole genome shotgun (WGS) entry which is preliminary data.</text>
</comment>
<sequence>RFRMDVWNSFAPHLLHLLQVGARELAAERA</sequence>
<proteinExistence type="predicted"/>
<gene>
    <name evidence="1" type="ORF">IQ782_07945</name>
</gene>
<protein>
    <submittedName>
        <fullName evidence="1">Sarcosine oxidase subunit gamma</fullName>
    </submittedName>
</protein>
<feature type="non-terminal residue" evidence="1">
    <location>
        <position position="1"/>
    </location>
</feature>
<accession>A0ABR9WZM5</accession>
<dbReference type="EMBL" id="JADFFK010000005">
    <property type="protein sequence ID" value="MBE9636763.1"/>
    <property type="molecule type" value="Genomic_DNA"/>
</dbReference>
<dbReference type="Proteomes" id="UP000607796">
    <property type="component" value="Unassembled WGS sequence"/>
</dbReference>
<organism evidence="1 2">
    <name type="scientific">Salipiger mangrovisoli</name>
    <dbReference type="NCBI Taxonomy" id="2865933"/>
    <lineage>
        <taxon>Bacteria</taxon>
        <taxon>Pseudomonadati</taxon>
        <taxon>Pseudomonadota</taxon>
        <taxon>Alphaproteobacteria</taxon>
        <taxon>Rhodobacterales</taxon>
        <taxon>Roseobacteraceae</taxon>
        <taxon>Salipiger</taxon>
    </lineage>
</organism>
<name>A0ABR9WZM5_9RHOB</name>
<keyword evidence="2" id="KW-1185">Reference proteome</keyword>
<evidence type="ECO:0000313" key="2">
    <source>
        <dbReference type="Proteomes" id="UP000607796"/>
    </source>
</evidence>